<protein>
    <submittedName>
        <fullName evidence="8">Phage shock protein C</fullName>
    </submittedName>
</protein>
<dbReference type="InterPro" id="IPR052027">
    <property type="entry name" value="PspC"/>
</dbReference>
<evidence type="ECO:0000313" key="9">
    <source>
        <dbReference type="Proteomes" id="UP000034601"/>
    </source>
</evidence>
<keyword evidence="3 6" id="KW-0812">Transmembrane</keyword>
<name>A0A0G0U4M8_9BACT</name>
<evidence type="ECO:0000256" key="2">
    <source>
        <dbReference type="ARBA" id="ARBA00022475"/>
    </source>
</evidence>
<comment type="caution">
    <text evidence="8">The sequence shown here is derived from an EMBL/GenBank/DDBJ whole genome shotgun (WGS) entry which is preliminary data.</text>
</comment>
<evidence type="ECO:0000256" key="3">
    <source>
        <dbReference type="ARBA" id="ARBA00022692"/>
    </source>
</evidence>
<evidence type="ECO:0000256" key="1">
    <source>
        <dbReference type="ARBA" id="ARBA00004162"/>
    </source>
</evidence>
<dbReference type="PANTHER" id="PTHR33885:SF3">
    <property type="entry name" value="PHAGE SHOCK PROTEIN C"/>
    <property type="match status" value="1"/>
</dbReference>
<dbReference type="Pfam" id="PF04024">
    <property type="entry name" value="PspC"/>
    <property type="match status" value="1"/>
</dbReference>
<keyword evidence="2" id="KW-1003">Cell membrane</keyword>
<dbReference type="AlphaFoldDB" id="A0A0G0U4M8"/>
<gene>
    <name evidence="8" type="ORF">UU29_C0018G0028</name>
</gene>
<evidence type="ECO:0000313" key="8">
    <source>
        <dbReference type="EMBL" id="KKR82101.1"/>
    </source>
</evidence>
<feature type="transmembrane region" description="Helical" evidence="6">
    <location>
        <begin position="35"/>
        <end position="60"/>
    </location>
</feature>
<dbReference type="GO" id="GO:0005886">
    <property type="term" value="C:plasma membrane"/>
    <property type="evidence" value="ECO:0007669"/>
    <property type="project" value="UniProtKB-SubCell"/>
</dbReference>
<evidence type="ECO:0000256" key="4">
    <source>
        <dbReference type="ARBA" id="ARBA00022989"/>
    </source>
</evidence>
<evidence type="ECO:0000256" key="6">
    <source>
        <dbReference type="SAM" id="Phobius"/>
    </source>
</evidence>
<reference evidence="8 9" key="1">
    <citation type="journal article" date="2015" name="Nature">
        <title>rRNA introns, odd ribosomes, and small enigmatic genomes across a large radiation of phyla.</title>
        <authorList>
            <person name="Brown C.T."/>
            <person name="Hug L.A."/>
            <person name="Thomas B.C."/>
            <person name="Sharon I."/>
            <person name="Castelle C.J."/>
            <person name="Singh A."/>
            <person name="Wilkins M.J."/>
            <person name="Williams K.H."/>
            <person name="Banfield J.F."/>
        </authorList>
    </citation>
    <scope>NUCLEOTIDE SEQUENCE [LARGE SCALE GENOMIC DNA]</scope>
</reference>
<dbReference type="EMBL" id="LCAB01000018">
    <property type="protein sequence ID" value="KKR82101.1"/>
    <property type="molecule type" value="Genomic_DNA"/>
</dbReference>
<sequence>MKTGKLYRSKNDRLMAGVFGGLGHYLNVDSTILRLAWVLITVFTGFVPGVIAYILAAVVIPPEEK</sequence>
<dbReference type="PANTHER" id="PTHR33885">
    <property type="entry name" value="PHAGE SHOCK PROTEIN C"/>
    <property type="match status" value="1"/>
</dbReference>
<evidence type="ECO:0000256" key="5">
    <source>
        <dbReference type="ARBA" id="ARBA00023136"/>
    </source>
</evidence>
<keyword evidence="5 6" id="KW-0472">Membrane</keyword>
<dbReference type="Proteomes" id="UP000034601">
    <property type="component" value="Unassembled WGS sequence"/>
</dbReference>
<feature type="domain" description="Phage shock protein PspC N-terminal" evidence="7">
    <location>
        <begin position="5"/>
        <end position="63"/>
    </location>
</feature>
<comment type="subcellular location">
    <subcellularLocation>
        <location evidence="1">Cell membrane</location>
        <topology evidence="1">Single-pass membrane protein</topology>
    </subcellularLocation>
</comment>
<dbReference type="InterPro" id="IPR007168">
    <property type="entry name" value="Phageshock_PspC_N"/>
</dbReference>
<keyword evidence="4 6" id="KW-1133">Transmembrane helix</keyword>
<proteinExistence type="predicted"/>
<evidence type="ECO:0000259" key="7">
    <source>
        <dbReference type="Pfam" id="PF04024"/>
    </source>
</evidence>
<organism evidence="8 9">
    <name type="scientific">Candidatus Daviesbacteria bacterium GW2011_GWA2_40_9</name>
    <dbReference type="NCBI Taxonomy" id="1618424"/>
    <lineage>
        <taxon>Bacteria</taxon>
        <taxon>Candidatus Daviesiibacteriota</taxon>
    </lineage>
</organism>
<accession>A0A0G0U4M8</accession>